<evidence type="ECO:0000256" key="1">
    <source>
        <dbReference type="ARBA" id="ARBA00022593"/>
    </source>
</evidence>
<dbReference type="PANTHER" id="PTHR12652">
    <property type="entry name" value="PEROXISOMAL BIOGENESIS FACTOR 11"/>
    <property type="match status" value="1"/>
</dbReference>
<dbReference type="EMBL" id="KV722330">
    <property type="protein sequence ID" value="OCH96548.1"/>
    <property type="molecule type" value="Genomic_DNA"/>
</dbReference>
<evidence type="ECO:0000256" key="3">
    <source>
        <dbReference type="ARBA" id="ARBA00023140"/>
    </source>
</evidence>
<dbReference type="InterPro" id="IPR008733">
    <property type="entry name" value="PEX11"/>
</dbReference>
<dbReference type="GO" id="GO:0016559">
    <property type="term" value="P:peroxisome fission"/>
    <property type="evidence" value="ECO:0007669"/>
    <property type="project" value="InterPro"/>
</dbReference>
<keyword evidence="3" id="KW-0576">Peroxisome</keyword>
<sequence length="246" mass="27609">MASVASQLILHPVASRALKLLNTTLGRDKLYRAVQYFARFLAWFLLSREYKIEAARWNALKSHLALARKLLRLGKPLENLQAVLRALQTSGESGEQITTIGRHLGYFGYLTLDTLVWANAVKFFNLKPSTAEKVNKNANRFWFAGILFSITHSLLKAGRLANEIKKLQSSGSWGEKGAETDRDMKLQALRSAREATRYQFTLDMLDVWLPAANIGLVNFNDGILGLCGLITSLMALRQQWIAVSKN</sequence>
<dbReference type="Pfam" id="PF05648">
    <property type="entry name" value="PEX11"/>
    <property type="match status" value="1"/>
</dbReference>
<evidence type="ECO:0000256" key="2">
    <source>
        <dbReference type="ARBA" id="ARBA00023136"/>
    </source>
</evidence>
<organism evidence="5 6">
    <name type="scientific">Obba rivulosa</name>
    <dbReference type="NCBI Taxonomy" id="1052685"/>
    <lineage>
        <taxon>Eukaryota</taxon>
        <taxon>Fungi</taxon>
        <taxon>Dikarya</taxon>
        <taxon>Basidiomycota</taxon>
        <taxon>Agaricomycotina</taxon>
        <taxon>Agaricomycetes</taxon>
        <taxon>Polyporales</taxon>
        <taxon>Gelatoporiaceae</taxon>
        <taxon>Obba</taxon>
    </lineage>
</organism>
<evidence type="ECO:0000313" key="6">
    <source>
        <dbReference type="Proteomes" id="UP000250043"/>
    </source>
</evidence>
<reference evidence="5 6" key="1">
    <citation type="submission" date="2016-07" db="EMBL/GenBank/DDBJ databases">
        <title>Draft genome of the white-rot fungus Obba rivulosa 3A-2.</title>
        <authorList>
            <consortium name="DOE Joint Genome Institute"/>
            <person name="Miettinen O."/>
            <person name="Riley R."/>
            <person name="Acob R."/>
            <person name="Barry K."/>
            <person name="Cullen D."/>
            <person name="De Vries R."/>
            <person name="Hainaut M."/>
            <person name="Hatakka A."/>
            <person name="Henrissat B."/>
            <person name="Hilden K."/>
            <person name="Kuo R."/>
            <person name="Labutti K."/>
            <person name="Lipzen A."/>
            <person name="Makela M.R."/>
            <person name="Sandor L."/>
            <person name="Spatafora J.W."/>
            <person name="Grigoriev I.V."/>
            <person name="Hibbett D.S."/>
        </authorList>
    </citation>
    <scope>NUCLEOTIDE SEQUENCE [LARGE SCALE GENOMIC DNA]</scope>
    <source>
        <strain evidence="5 6">3A-2</strain>
    </source>
</reference>
<evidence type="ECO:0000313" key="5">
    <source>
        <dbReference type="EMBL" id="OCH96548.1"/>
    </source>
</evidence>
<evidence type="ECO:0000256" key="4">
    <source>
        <dbReference type="ARBA" id="ARBA00046271"/>
    </source>
</evidence>
<dbReference type="AlphaFoldDB" id="A0A8E2J7G9"/>
<dbReference type="PANTHER" id="PTHR12652:SF50">
    <property type="entry name" value="PEROXIN 11"/>
    <property type="match status" value="1"/>
</dbReference>
<dbReference type="Proteomes" id="UP000250043">
    <property type="component" value="Unassembled WGS sequence"/>
</dbReference>
<dbReference type="GO" id="GO:0005778">
    <property type="term" value="C:peroxisomal membrane"/>
    <property type="evidence" value="ECO:0007669"/>
    <property type="project" value="UniProtKB-SubCell"/>
</dbReference>
<protein>
    <submittedName>
        <fullName evidence="5">Peroxisomal biogenesis factor</fullName>
    </submittedName>
</protein>
<name>A0A8E2J7G9_9APHY</name>
<proteinExistence type="predicted"/>
<keyword evidence="2" id="KW-0472">Membrane</keyword>
<comment type="subcellular location">
    <subcellularLocation>
        <location evidence="4">Peroxisome membrane</location>
    </subcellularLocation>
</comment>
<dbReference type="OrthoDB" id="411017at2759"/>
<keyword evidence="6" id="KW-1185">Reference proteome</keyword>
<accession>A0A8E2J7G9</accession>
<gene>
    <name evidence="5" type="ORF">OBBRIDRAFT_787101</name>
</gene>
<keyword evidence="1" id="KW-0962">Peroxisome biogenesis</keyword>